<accession>A0A7U4LFS7</accession>
<dbReference type="Pfam" id="PF07396">
    <property type="entry name" value="Porin_O_P"/>
    <property type="match status" value="1"/>
</dbReference>
<reference evidence="2 3" key="2">
    <citation type="submission" date="2015-02" db="EMBL/GenBank/DDBJ databases">
        <title>The complete genome of Sphingomonas hengshuiensis sp. WHSC-8 isolated from soil of Hengshui Lake.</title>
        <authorList>
            <person name="Wei S."/>
            <person name="Guo J."/>
            <person name="Su C."/>
            <person name="Wu R."/>
            <person name="Zhang Z."/>
            <person name="Liang K."/>
            <person name="Li H."/>
            <person name="Wang T."/>
            <person name="Liu H."/>
            <person name="Zhang C."/>
            <person name="Li Z."/>
            <person name="Wang Q."/>
            <person name="Meng J."/>
        </authorList>
    </citation>
    <scope>NUCLEOTIDE SEQUENCE [LARGE SCALE GENOMIC DNA]</scope>
    <source>
        <strain evidence="2 3">WHSC-8</strain>
    </source>
</reference>
<dbReference type="OrthoDB" id="9807854at2"/>
<dbReference type="AlphaFoldDB" id="A0A7U4LFS7"/>
<feature type="chain" id="PRO_5030986453" evidence="1">
    <location>
        <begin position="23"/>
        <end position="498"/>
    </location>
</feature>
<dbReference type="Proteomes" id="UP000032300">
    <property type="component" value="Chromosome"/>
</dbReference>
<dbReference type="RefSeq" id="WP_044332832.1">
    <property type="nucleotide sequence ID" value="NZ_CP010836.1"/>
</dbReference>
<organism evidence="2 3">
    <name type="scientific">Sphingomonas hengshuiensis</name>
    <dbReference type="NCBI Taxonomy" id="1609977"/>
    <lineage>
        <taxon>Bacteria</taxon>
        <taxon>Pseudomonadati</taxon>
        <taxon>Pseudomonadota</taxon>
        <taxon>Alphaproteobacteria</taxon>
        <taxon>Sphingomonadales</taxon>
        <taxon>Sphingomonadaceae</taxon>
        <taxon>Sphingomonas</taxon>
    </lineage>
</organism>
<gene>
    <name evidence="2" type="ORF">TS85_13495</name>
</gene>
<dbReference type="InterPro" id="IPR023614">
    <property type="entry name" value="Porin_dom_sf"/>
</dbReference>
<proteinExistence type="predicted"/>
<dbReference type="EMBL" id="CP010836">
    <property type="protein sequence ID" value="AJP72568.1"/>
    <property type="molecule type" value="Genomic_DNA"/>
</dbReference>
<keyword evidence="1" id="KW-0732">Signal</keyword>
<evidence type="ECO:0000256" key="1">
    <source>
        <dbReference type="SAM" id="SignalP"/>
    </source>
</evidence>
<name>A0A7U4LFS7_9SPHN</name>
<sequence length="498" mass="52963">MKTTLLGGAALAALMFAAPAFAQSTSAEQAELVALLRAQAAEIAALRARLDKVEASAPAVAAHTSAPAATQQAPAANRLAIANEEATPDSFAPQIVPASIAEQDVAQARALAQNLAGVTTEWRGGLPIFRSADGKYMFKMRGRIINHAGTTFGSKYGARNITTTGARALRIGIEGAVGSHFFYQFENDFADNVSDVGTMFVGWRNTIGDISYDVRFGNMFNDRSFEGSGGSDAPPFLERNVVATAIIPQRGFYGIALMPRIFWKTGHASVTISGDSVDASQLVSDSRTVMGRAHWNPVKSDRSVLHLGLWGFDEKLAVGPGSLTRNTVIGGRFNGTLRVSTGTLVGGTGTTGYGIEVGGYTGPFWVMGEAGRREARLNAGRPNFETKAWSLSGGWFLTGDLPPYNPRLGTFAQPRVLRPVFEGGPGAIELLARYENIDHSGLPTLGDGWAATAGVNWYLDSVIRLQFNVIQWNTNNRTGAYTGKDNGQTVSGGFGVTF</sequence>
<dbReference type="KEGG" id="sphi:TS85_13495"/>
<protein>
    <submittedName>
        <fullName evidence="2">Porin</fullName>
    </submittedName>
</protein>
<dbReference type="InterPro" id="IPR010870">
    <property type="entry name" value="Porin_O/P"/>
</dbReference>
<dbReference type="Gene3D" id="2.40.160.10">
    <property type="entry name" value="Porin"/>
    <property type="match status" value="1"/>
</dbReference>
<reference evidence="2 3" key="1">
    <citation type="journal article" date="2015" name="Int. J. Syst. Evol. Microbiol.">
        <title>Sphingomonas hengshuiensis sp. nov., isolated from lake wetland.</title>
        <authorList>
            <person name="Wei S."/>
            <person name="Wang T."/>
            <person name="Liu H."/>
            <person name="Zhang C."/>
            <person name="Guo J."/>
            <person name="Wang Q."/>
            <person name="Liang K."/>
            <person name="Zhang Z."/>
        </authorList>
    </citation>
    <scope>NUCLEOTIDE SEQUENCE [LARGE SCALE GENOMIC DNA]</scope>
    <source>
        <strain evidence="2 3">WHSC-8</strain>
    </source>
</reference>
<feature type="signal peptide" evidence="1">
    <location>
        <begin position="1"/>
        <end position="22"/>
    </location>
</feature>
<evidence type="ECO:0000313" key="2">
    <source>
        <dbReference type="EMBL" id="AJP72568.1"/>
    </source>
</evidence>
<evidence type="ECO:0000313" key="3">
    <source>
        <dbReference type="Proteomes" id="UP000032300"/>
    </source>
</evidence>
<keyword evidence="3" id="KW-1185">Reference proteome</keyword>